<dbReference type="Proteomes" id="UP000034112">
    <property type="component" value="Unassembled WGS sequence"/>
</dbReference>
<feature type="domain" description="Major facilitator superfamily (MFS) profile" evidence="7">
    <location>
        <begin position="86"/>
        <end position="515"/>
    </location>
</feature>
<feature type="transmembrane region" description="Helical" evidence="6">
    <location>
        <begin position="120"/>
        <end position="140"/>
    </location>
</feature>
<feature type="transmembrane region" description="Helical" evidence="6">
    <location>
        <begin position="397"/>
        <end position="418"/>
    </location>
</feature>
<dbReference type="GO" id="GO:0015606">
    <property type="term" value="F:spermidine transmembrane transporter activity"/>
    <property type="evidence" value="ECO:0007669"/>
    <property type="project" value="TreeGrafter"/>
</dbReference>
<accession>A0A0F9ZIX1</accession>
<dbReference type="PANTHER" id="PTHR23502">
    <property type="entry name" value="MAJOR FACILITATOR SUPERFAMILY"/>
    <property type="match status" value="1"/>
</dbReference>
<feature type="transmembrane region" description="Helical" evidence="6">
    <location>
        <begin position="240"/>
        <end position="259"/>
    </location>
</feature>
<comment type="caution">
    <text evidence="8">The sequence shown here is derived from an EMBL/GenBank/DDBJ whole genome shotgun (WGS) entry which is preliminary data.</text>
</comment>
<evidence type="ECO:0000259" key="7">
    <source>
        <dbReference type="PROSITE" id="PS50850"/>
    </source>
</evidence>
<dbReference type="OMA" id="IQRPLHM"/>
<evidence type="ECO:0000313" key="9">
    <source>
        <dbReference type="Proteomes" id="UP000034112"/>
    </source>
</evidence>
<dbReference type="OrthoDB" id="3357846at2759"/>
<dbReference type="InterPro" id="IPR036259">
    <property type="entry name" value="MFS_trans_sf"/>
</dbReference>
<name>A0A0F9ZIX1_TRIHA</name>
<dbReference type="GO" id="GO:0000297">
    <property type="term" value="F:spermine transmembrane transporter activity"/>
    <property type="evidence" value="ECO:0007669"/>
    <property type="project" value="TreeGrafter"/>
</dbReference>
<protein>
    <recommendedName>
        <fullName evidence="7">Major facilitator superfamily (MFS) profile domain-containing protein</fullName>
    </recommendedName>
</protein>
<feature type="transmembrane region" description="Helical" evidence="6">
    <location>
        <begin position="84"/>
        <end position="105"/>
    </location>
</feature>
<gene>
    <name evidence="8" type="ORF">THAR02_07620</name>
</gene>
<dbReference type="CDD" id="cd17323">
    <property type="entry name" value="MFS_Tpo1_MDR_like"/>
    <property type="match status" value="1"/>
</dbReference>
<dbReference type="SUPFAM" id="SSF103473">
    <property type="entry name" value="MFS general substrate transporter"/>
    <property type="match status" value="1"/>
</dbReference>
<dbReference type="GO" id="GO:0005886">
    <property type="term" value="C:plasma membrane"/>
    <property type="evidence" value="ECO:0007669"/>
    <property type="project" value="TreeGrafter"/>
</dbReference>
<feature type="transmembrane region" description="Helical" evidence="6">
    <location>
        <begin position="424"/>
        <end position="445"/>
    </location>
</feature>
<feature type="region of interest" description="Disordered" evidence="5">
    <location>
        <begin position="1"/>
        <end position="27"/>
    </location>
</feature>
<evidence type="ECO:0000256" key="4">
    <source>
        <dbReference type="ARBA" id="ARBA00023136"/>
    </source>
</evidence>
<dbReference type="InterPro" id="IPR011701">
    <property type="entry name" value="MFS"/>
</dbReference>
<feature type="transmembrane region" description="Helical" evidence="6">
    <location>
        <begin position="311"/>
        <end position="337"/>
    </location>
</feature>
<keyword evidence="4 6" id="KW-0472">Membrane</keyword>
<feature type="compositionally biased region" description="Basic and acidic residues" evidence="5">
    <location>
        <begin position="10"/>
        <end position="19"/>
    </location>
</feature>
<evidence type="ECO:0000256" key="6">
    <source>
        <dbReference type="SAM" id="Phobius"/>
    </source>
</evidence>
<evidence type="ECO:0000256" key="5">
    <source>
        <dbReference type="SAM" id="MobiDB-lite"/>
    </source>
</evidence>
<dbReference type="EMBL" id="JOKZ01000264">
    <property type="protein sequence ID" value="KKP00267.1"/>
    <property type="molecule type" value="Genomic_DNA"/>
</dbReference>
<dbReference type="InterPro" id="IPR020846">
    <property type="entry name" value="MFS_dom"/>
</dbReference>
<evidence type="ECO:0000256" key="3">
    <source>
        <dbReference type="ARBA" id="ARBA00022989"/>
    </source>
</evidence>
<feature type="transmembrane region" description="Helical" evidence="6">
    <location>
        <begin position="466"/>
        <end position="484"/>
    </location>
</feature>
<proteinExistence type="predicted"/>
<evidence type="ECO:0000313" key="8">
    <source>
        <dbReference type="EMBL" id="KKP00267.1"/>
    </source>
</evidence>
<evidence type="ECO:0000256" key="2">
    <source>
        <dbReference type="ARBA" id="ARBA00022692"/>
    </source>
</evidence>
<dbReference type="Pfam" id="PF07690">
    <property type="entry name" value="MFS_1"/>
    <property type="match status" value="1"/>
</dbReference>
<sequence length="527" mass="58740">MEAVIYRSPPSHDPRDERISQVPINNTPNLAVDYRQNEKQGQRQGRDLYEEPNIILPPTINAAYDWTGPDDPDNPRNFSTALRIFSTIAITMLAMIGTVAGSMYAPAQDAVASALHCSRIVAVLPLSLYNLGLAFGPMVGAPLSETYGRKSVFMLSTPVFVLFMLGSGFSRSIGGLTACRFFAGVFASPLINNAPATLLDFTPPRYRGVSLGGYYAVPSFGAALGPLIGGFVLLAKPWQWTQWISIFITVAFYIPVCFTRETYKKVIIKRRATRLGLRDSASQRTSPGRAFRYFFTALIQRPLHMLFTEPIVTLVSVYNGFLFGLLYTFVVSVPWIFRHYYGWSAQSEPLSYLGLMCGTALAAAPLILIDLFSYQKRLTEWQLHHDDDEPLPSENRLMSALIGSIILPICLFIVGWTVHYHVHWIVPVIFQGLVMLSSLLVYAGANLFMLDAYGPLYGASASGSMMFSRYLLSAVFPLFALQMYENLGAGWATSILGFVILVMAPIPWFFRAYGEKLRERSKYEMST</sequence>
<dbReference type="PROSITE" id="PS50850">
    <property type="entry name" value="MFS"/>
    <property type="match status" value="1"/>
</dbReference>
<feature type="transmembrane region" description="Helical" evidence="6">
    <location>
        <begin position="490"/>
        <end position="510"/>
    </location>
</feature>
<reference evidence="9" key="1">
    <citation type="journal article" date="2015" name="Genome Announc.">
        <title>Draft whole-genome sequence of the biocontrol agent Trichoderma harzianum T6776.</title>
        <authorList>
            <person name="Baroncelli R."/>
            <person name="Piaggeschi G."/>
            <person name="Fiorini L."/>
            <person name="Bertolini E."/>
            <person name="Zapparata A."/>
            <person name="Pe M.E."/>
            <person name="Sarrocco S."/>
            <person name="Vannacci G."/>
        </authorList>
    </citation>
    <scope>NUCLEOTIDE SEQUENCE [LARGE SCALE GENOMIC DNA]</scope>
    <source>
        <strain evidence="9">T6776</strain>
    </source>
</reference>
<dbReference type="AlphaFoldDB" id="A0A0F9ZIX1"/>
<organism evidence="8 9">
    <name type="scientific">Trichoderma harzianum</name>
    <name type="common">Hypocrea lixii</name>
    <dbReference type="NCBI Taxonomy" id="5544"/>
    <lineage>
        <taxon>Eukaryota</taxon>
        <taxon>Fungi</taxon>
        <taxon>Dikarya</taxon>
        <taxon>Ascomycota</taxon>
        <taxon>Pezizomycotina</taxon>
        <taxon>Sordariomycetes</taxon>
        <taxon>Hypocreomycetidae</taxon>
        <taxon>Hypocreales</taxon>
        <taxon>Hypocreaceae</taxon>
        <taxon>Trichoderma</taxon>
    </lineage>
</organism>
<feature type="transmembrane region" description="Helical" evidence="6">
    <location>
        <begin position="213"/>
        <end position="234"/>
    </location>
</feature>
<feature type="transmembrane region" description="Helical" evidence="6">
    <location>
        <begin position="152"/>
        <end position="169"/>
    </location>
</feature>
<keyword evidence="3 6" id="KW-1133">Transmembrane helix</keyword>
<dbReference type="Gene3D" id="1.20.1250.20">
    <property type="entry name" value="MFS general substrate transporter like domains"/>
    <property type="match status" value="1"/>
</dbReference>
<dbReference type="PANTHER" id="PTHR23502:SF38">
    <property type="entry name" value="POLYAMINE TRANSPORTER 4"/>
    <property type="match status" value="1"/>
</dbReference>
<feature type="transmembrane region" description="Helical" evidence="6">
    <location>
        <begin position="349"/>
        <end position="372"/>
    </location>
</feature>
<keyword evidence="2 6" id="KW-0812">Transmembrane</keyword>
<evidence type="ECO:0000256" key="1">
    <source>
        <dbReference type="ARBA" id="ARBA00004141"/>
    </source>
</evidence>
<comment type="subcellular location">
    <subcellularLocation>
        <location evidence="1">Membrane</location>
        <topology evidence="1">Multi-pass membrane protein</topology>
    </subcellularLocation>
</comment>